<accession>A0AB74V773</accession>
<sequence>MAKMVDIVEEAGLSVIASLHDMLGYPGKIESRQTWHLSSLAESPTKLAASTGWRLSDQAAHPRRKVHTDLCFPVFQLAMLPLLELIAADNQSLSARLLRDGKNSD</sequence>
<name>A0AB74V773_9GAMM</name>
<dbReference type="RefSeq" id="WP_395120039.1">
    <property type="nucleotide sequence ID" value="NZ_CP170722.1"/>
</dbReference>
<dbReference type="EMBL" id="CP170722">
    <property type="protein sequence ID" value="XIA23006.1"/>
    <property type="molecule type" value="Genomic_DNA"/>
</dbReference>
<proteinExistence type="predicted"/>
<evidence type="ECO:0000313" key="1">
    <source>
        <dbReference type="EMBL" id="XIA23006.1"/>
    </source>
</evidence>
<organism evidence="1">
    <name type="scientific">Rhodanobacter sp. FW102-FHT14D06</name>
    <dbReference type="NCBI Taxonomy" id="3351461"/>
    <lineage>
        <taxon>Bacteria</taxon>
        <taxon>Pseudomonadati</taxon>
        <taxon>Pseudomonadota</taxon>
        <taxon>Gammaproteobacteria</taxon>
        <taxon>Lysobacterales</taxon>
        <taxon>Rhodanobacteraceae</taxon>
        <taxon>Rhodanobacter</taxon>
    </lineage>
</organism>
<dbReference type="AlphaFoldDB" id="A0AB74V773"/>
<protein>
    <submittedName>
        <fullName evidence="1">Uncharacterized protein</fullName>
    </submittedName>
</protein>
<gene>
    <name evidence="1" type="ORF">ACFCQI_03735</name>
</gene>
<reference evidence="1" key="1">
    <citation type="submission" date="2024-10" db="EMBL/GenBank/DDBJ databases">
        <authorList>
            <person name="Lesea H.P."/>
            <person name="Kuehl J.V."/>
            <person name="Chandonia J.-M."/>
        </authorList>
    </citation>
    <scope>NUCLEOTIDE SEQUENCE</scope>
    <source>
        <strain evidence="1">FW102-FHT14D06</strain>
    </source>
</reference>